<proteinExistence type="predicted"/>
<accession>A0A4C1VG63</accession>
<feature type="signal peptide" evidence="1">
    <location>
        <begin position="1"/>
        <end position="29"/>
    </location>
</feature>
<dbReference type="Proteomes" id="UP000299102">
    <property type="component" value="Unassembled WGS sequence"/>
</dbReference>
<comment type="caution">
    <text evidence="2">The sequence shown here is derived from an EMBL/GenBank/DDBJ whole genome shotgun (WGS) entry which is preliminary data.</text>
</comment>
<dbReference type="EMBL" id="BGZK01000326">
    <property type="protein sequence ID" value="GBP36994.1"/>
    <property type="molecule type" value="Genomic_DNA"/>
</dbReference>
<sequence length="112" mass="12354">MCSGGAQGARPLVSLDILFLLRHIHVMLQLSCSDLIDQMNSARVSQSLQNEPTSYRPSLEGRSKYKNTFAFGGPAMKLKFSPKFYCCAASGERRANKIEYSTNSLRGGLETC</sequence>
<evidence type="ECO:0000313" key="3">
    <source>
        <dbReference type="Proteomes" id="UP000299102"/>
    </source>
</evidence>
<gene>
    <name evidence="2" type="ORF">EVAR_96988_1</name>
</gene>
<evidence type="ECO:0000256" key="1">
    <source>
        <dbReference type="SAM" id="SignalP"/>
    </source>
</evidence>
<organism evidence="2 3">
    <name type="scientific">Eumeta variegata</name>
    <name type="common">Bagworm moth</name>
    <name type="synonym">Eumeta japonica</name>
    <dbReference type="NCBI Taxonomy" id="151549"/>
    <lineage>
        <taxon>Eukaryota</taxon>
        <taxon>Metazoa</taxon>
        <taxon>Ecdysozoa</taxon>
        <taxon>Arthropoda</taxon>
        <taxon>Hexapoda</taxon>
        <taxon>Insecta</taxon>
        <taxon>Pterygota</taxon>
        <taxon>Neoptera</taxon>
        <taxon>Endopterygota</taxon>
        <taxon>Lepidoptera</taxon>
        <taxon>Glossata</taxon>
        <taxon>Ditrysia</taxon>
        <taxon>Tineoidea</taxon>
        <taxon>Psychidae</taxon>
        <taxon>Oiketicinae</taxon>
        <taxon>Eumeta</taxon>
    </lineage>
</organism>
<dbReference type="AlphaFoldDB" id="A0A4C1VG63"/>
<protein>
    <submittedName>
        <fullName evidence="2">Uncharacterized protein</fullName>
    </submittedName>
</protein>
<name>A0A4C1VG63_EUMVA</name>
<evidence type="ECO:0000313" key="2">
    <source>
        <dbReference type="EMBL" id="GBP36994.1"/>
    </source>
</evidence>
<reference evidence="2 3" key="1">
    <citation type="journal article" date="2019" name="Commun. Biol.">
        <title>The bagworm genome reveals a unique fibroin gene that provides high tensile strength.</title>
        <authorList>
            <person name="Kono N."/>
            <person name="Nakamura H."/>
            <person name="Ohtoshi R."/>
            <person name="Tomita M."/>
            <person name="Numata K."/>
            <person name="Arakawa K."/>
        </authorList>
    </citation>
    <scope>NUCLEOTIDE SEQUENCE [LARGE SCALE GENOMIC DNA]</scope>
</reference>
<feature type="chain" id="PRO_5020026378" evidence="1">
    <location>
        <begin position="30"/>
        <end position="112"/>
    </location>
</feature>
<keyword evidence="3" id="KW-1185">Reference proteome</keyword>
<keyword evidence="1" id="KW-0732">Signal</keyword>